<evidence type="ECO:0000313" key="3">
    <source>
        <dbReference type="EMBL" id="CDL80555.1"/>
    </source>
</evidence>
<comment type="caution">
    <text evidence="3">The sequence shown here is derived from an EMBL/GenBank/DDBJ whole genome shotgun (WGS) entry which is preliminary data.</text>
</comment>
<dbReference type="InterPro" id="IPR005119">
    <property type="entry name" value="LysR_subst-bd"/>
</dbReference>
<dbReference type="EMBL" id="CBXF010000001">
    <property type="protein sequence ID" value="CDL80555.1"/>
    <property type="molecule type" value="Genomic_DNA"/>
</dbReference>
<evidence type="ECO:0000256" key="1">
    <source>
        <dbReference type="ARBA" id="ARBA00009437"/>
    </source>
</evidence>
<dbReference type="STRING" id="1427518.XSR1_10037"/>
<protein>
    <submittedName>
        <fullName evidence="3">Transcriptional regulator, LysR family</fullName>
    </submittedName>
</protein>
<feature type="domain" description="LysR substrate-binding" evidence="2">
    <location>
        <begin position="2"/>
        <end position="140"/>
    </location>
</feature>
<dbReference type="SUPFAM" id="SSF53850">
    <property type="entry name" value="Periplasmic binding protein-like II"/>
    <property type="match status" value="1"/>
</dbReference>
<keyword evidence="4" id="KW-1185">Reference proteome</keyword>
<dbReference type="PANTHER" id="PTHR30537">
    <property type="entry name" value="HTH-TYPE TRANSCRIPTIONAL REGULATOR"/>
    <property type="match status" value="1"/>
</dbReference>
<organism evidence="3 4">
    <name type="scientific">Xenorhabdus szentirmaii DSM 16338</name>
    <dbReference type="NCBI Taxonomy" id="1427518"/>
    <lineage>
        <taxon>Bacteria</taxon>
        <taxon>Pseudomonadati</taxon>
        <taxon>Pseudomonadota</taxon>
        <taxon>Gammaproteobacteria</taxon>
        <taxon>Enterobacterales</taxon>
        <taxon>Morganellaceae</taxon>
        <taxon>Xenorhabdus</taxon>
    </lineage>
</organism>
<accession>W1ITL1</accession>
<gene>
    <name evidence="3" type="ORF">XSR1_10037</name>
</gene>
<dbReference type="Pfam" id="PF03466">
    <property type="entry name" value="LysR_substrate"/>
    <property type="match status" value="1"/>
</dbReference>
<comment type="similarity">
    <text evidence="1">Belongs to the LysR transcriptional regulatory family.</text>
</comment>
<dbReference type="InterPro" id="IPR058163">
    <property type="entry name" value="LysR-type_TF_proteobact-type"/>
</dbReference>
<dbReference type="AlphaFoldDB" id="W1ITL1"/>
<sequence length="147" mass="16411">MVARRLTVQKLIICASPDYLHSNGEPIIIDELSQHRCIVGFRRSQPVSWLFKEKNGEVKRYTPPATYEFADGDAILAATLGGCGFSQLPLWMVGKYLKSGELQEVLSGYSGIEIPISALWPKNRQLLPKIRHVVDTLVDMAENGLLD</sequence>
<dbReference type="PANTHER" id="PTHR30537:SF72">
    <property type="entry name" value="LYSR FAMILY TRANSCRIPTIONAL REGULATOR"/>
    <property type="match status" value="1"/>
</dbReference>
<proteinExistence type="inferred from homology"/>
<dbReference type="GO" id="GO:0043565">
    <property type="term" value="F:sequence-specific DNA binding"/>
    <property type="evidence" value="ECO:0007669"/>
    <property type="project" value="TreeGrafter"/>
</dbReference>
<dbReference type="GO" id="GO:0006351">
    <property type="term" value="P:DNA-templated transcription"/>
    <property type="evidence" value="ECO:0007669"/>
    <property type="project" value="TreeGrafter"/>
</dbReference>
<dbReference type="GO" id="GO:0003700">
    <property type="term" value="F:DNA-binding transcription factor activity"/>
    <property type="evidence" value="ECO:0007669"/>
    <property type="project" value="TreeGrafter"/>
</dbReference>
<dbReference type="Proteomes" id="UP000019202">
    <property type="component" value="Unassembled WGS sequence"/>
</dbReference>
<dbReference type="Gene3D" id="3.40.190.290">
    <property type="match status" value="1"/>
</dbReference>
<evidence type="ECO:0000259" key="2">
    <source>
        <dbReference type="Pfam" id="PF03466"/>
    </source>
</evidence>
<name>W1ITL1_9GAMM</name>
<reference evidence="3" key="1">
    <citation type="submission" date="2013-11" db="EMBL/GenBank/DDBJ databases">
        <title>Draft genome sequence and annotation of the entomopathogenic bacteria, Xenorhabdus cabanillasi strain JM26 and Xenorhabdus szentirmai strain DSM 16338.</title>
        <authorList>
            <person name="Gualtieri M."/>
            <person name="Ogier J.C."/>
            <person name="Pages S."/>
            <person name="Givaudan A."/>
            <person name="Gaudriault S."/>
        </authorList>
    </citation>
    <scope>NUCLEOTIDE SEQUENCE [LARGE SCALE GENOMIC DNA]</scope>
    <source>
        <strain evidence="3">DSM 16338</strain>
    </source>
</reference>
<evidence type="ECO:0000313" key="4">
    <source>
        <dbReference type="Proteomes" id="UP000019202"/>
    </source>
</evidence>